<protein>
    <submittedName>
        <fullName evidence="2">Uncharacterized protein</fullName>
    </submittedName>
</protein>
<proteinExistence type="predicted"/>
<organism evidence="2 3">
    <name type="scientific">Candidatus Aeolococcus gillhamiae</name>
    <dbReference type="NCBI Taxonomy" id="3127015"/>
    <lineage>
        <taxon>Bacteria</taxon>
        <taxon>Bacillati</taxon>
        <taxon>Candidatus Dormiibacterota</taxon>
        <taxon>Candidatus Dormibacteria</taxon>
        <taxon>Candidatus Aeolococcales</taxon>
        <taxon>Candidatus Aeolococcaceae</taxon>
        <taxon>Candidatus Aeolococcus</taxon>
    </lineage>
</organism>
<dbReference type="Proteomes" id="UP000606991">
    <property type="component" value="Unassembled WGS sequence"/>
</dbReference>
<dbReference type="AlphaFoldDB" id="A0A934K081"/>
<evidence type="ECO:0000313" key="3">
    <source>
        <dbReference type="Proteomes" id="UP000606991"/>
    </source>
</evidence>
<accession>A0A934K081</accession>
<feature type="region of interest" description="Disordered" evidence="1">
    <location>
        <begin position="37"/>
        <end position="56"/>
    </location>
</feature>
<name>A0A934K081_9BACT</name>
<gene>
    <name evidence="2" type="ORF">JF886_15095</name>
</gene>
<sequence>MDARGGGGREYMAVNHDQHDEWQDGRRHFSQQSMARLLTPEGPPLLTNPLTGGIAA</sequence>
<reference evidence="2 3" key="1">
    <citation type="submission" date="2020-10" db="EMBL/GenBank/DDBJ databases">
        <title>Ca. Dormibacterota MAGs.</title>
        <authorList>
            <person name="Montgomery K."/>
        </authorList>
    </citation>
    <scope>NUCLEOTIDE SEQUENCE [LARGE SCALE GENOMIC DNA]</scope>
    <source>
        <strain evidence="2">SC8812_S17_18</strain>
    </source>
</reference>
<comment type="caution">
    <text evidence="2">The sequence shown here is derived from an EMBL/GenBank/DDBJ whole genome shotgun (WGS) entry which is preliminary data.</text>
</comment>
<evidence type="ECO:0000313" key="2">
    <source>
        <dbReference type="EMBL" id="MBJ7596155.1"/>
    </source>
</evidence>
<dbReference type="EMBL" id="JAEKNS010000148">
    <property type="protein sequence ID" value="MBJ7596155.1"/>
    <property type="molecule type" value="Genomic_DNA"/>
</dbReference>
<evidence type="ECO:0000256" key="1">
    <source>
        <dbReference type="SAM" id="MobiDB-lite"/>
    </source>
</evidence>